<comment type="similarity">
    <text evidence="5">Belongs to the creatininase superfamily.</text>
</comment>
<dbReference type="STRING" id="1229780.BN381_250062"/>
<proteinExistence type="inferred from homology"/>
<dbReference type="PANTHER" id="PTHR35005:SF1">
    <property type="entry name" value="2-AMINO-5-FORMYLAMINO-6-RIBOSYLAMINOPYRIMIDIN-4(3H)-ONE 5'-MONOPHOSPHATE DEFORMYLASE"/>
    <property type="match status" value="1"/>
</dbReference>
<dbReference type="HOGENOM" id="CLU_055029_3_1_11"/>
<keyword evidence="7" id="KW-1185">Reference proteome</keyword>
<comment type="caution">
    <text evidence="6">The sequence shown here is derived from an EMBL/GenBank/DDBJ whole genome shotgun (WGS) entry which is preliminary data.</text>
</comment>
<protein>
    <submittedName>
        <fullName evidence="6">Creatininase</fullName>
    </submittedName>
</protein>
<evidence type="ECO:0000256" key="1">
    <source>
        <dbReference type="ARBA" id="ARBA00001947"/>
    </source>
</evidence>
<dbReference type="OrthoDB" id="9801445at2"/>
<accession>R4YYB8</accession>
<dbReference type="GO" id="GO:0009231">
    <property type="term" value="P:riboflavin biosynthetic process"/>
    <property type="evidence" value="ECO:0007669"/>
    <property type="project" value="TreeGrafter"/>
</dbReference>
<gene>
    <name evidence="6" type="ORF">BN381_250062</name>
</gene>
<dbReference type="InterPro" id="IPR003785">
    <property type="entry name" value="Creatininase/forma_Hydrolase"/>
</dbReference>
<evidence type="ECO:0000256" key="2">
    <source>
        <dbReference type="ARBA" id="ARBA00022723"/>
    </source>
</evidence>
<evidence type="ECO:0000256" key="4">
    <source>
        <dbReference type="ARBA" id="ARBA00022833"/>
    </source>
</evidence>
<evidence type="ECO:0000256" key="3">
    <source>
        <dbReference type="ARBA" id="ARBA00022801"/>
    </source>
</evidence>
<sequence>MGPKVVSGTALGGMISTDVPDDAVLLVPVGSTEQHGPHLPLDTDTRIAAAIAHAVALDPPKPLRRGQALVAPALPVGSSGEHAGFPGTLSIGSAALELVLLELVRSATSPGGGPFRAVLIINGHGGNAGPVVSALRTLEGEGRHVSAWAPHVEGGDAHAGFTETSLGLHLFGDLVRTEASEPGALRPVAELMAQLRTGGVAAVAPNGVLGDPTRANAQEGAALFAHLVLSAHGALAALVKAAWRS</sequence>
<evidence type="ECO:0000313" key="7">
    <source>
        <dbReference type="Proteomes" id="UP000018291"/>
    </source>
</evidence>
<name>R4YYB8_9ACTN</name>
<keyword evidence="4" id="KW-0862">Zinc</keyword>
<comment type="cofactor">
    <cofactor evidence="1">
        <name>Zn(2+)</name>
        <dbReference type="ChEBI" id="CHEBI:29105"/>
    </cofactor>
</comment>
<dbReference type="SUPFAM" id="SSF102215">
    <property type="entry name" value="Creatininase"/>
    <property type="match status" value="1"/>
</dbReference>
<evidence type="ECO:0000256" key="5">
    <source>
        <dbReference type="ARBA" id="ARBA00024029"/>
    </source>
</evidence>
<organism evidence="6 7">
    <name type="scientific">Candidatus Neomicrothrix parvicella RN1</name>
    <dbReference type="NCBI Taxonomy" id="1229780"/>
    <lineage>
        <taxon>Bacteria</taxon>
        <taxon>Bacillati</taxon>
        <taxon>Actinomycetota</taxon>
        <taxon>Acidimicrobiia</taxon>
        <taxon>Acidimicrobiales</taxon>
        <taxon>Microthrixaceae</taxon>
        <taxon>Candidatus Neomicrothrix</taxon>
    </lineage>
</organism>
<dbReference type="Pfam" id="PF02633">
    <property type="entry name" value="Creatininase"/>
    <property type="match status" value="1"/>
</dbReference>
<dbReference type="AlphaFoldDB" id="R4YYB8"/>
<dbReference type="GO" id="GO:0016811">
    <property type="term" value="F:hydrolase activity, acting on carbon-nitrogen (but not peptide) bonds, in linear amides"/>
    <property type="evidence" value="ECO:0007669"/>
    <property type="project" value="TreeGrafter"/>
</dbReference>
<dbReference type="EMBL" id="CANL01000018">
    <property type="protein sequence ID" value="CCM63569.1"/>
    <property type="molecule type" value="Genomic_DNA"/>
</dbReference>
<keyword evidence="2" id="KW-0479">Metal-binding</keyword>
<dbReference type="NCBIfam" id="TIGR03964">
    <property type="entry name" value="mycofact_creat"/>
    <property type="match status" value="1"/>
</dbReference>
<dbReference type="Gene3D" id="3.40.50.10310">
    <property type="entry name" value="Creatininase"/>
    <property type="match status" value="1"/>
</dbReference>
<evidence type="ECO:0000313" key="6">
    <source>
        <dbReference type="EMBL" id="CCM63569.1"/>
    </source>
</evidence>
<dbReference type="eggNOG" id="COG1402">
    <property type="taxonomic scope" value="Bacteria"/>
</dbReference>
<dbReference type="GO" id="GO:0046872">
    <property type="term" value="F:metal ion binding"/>
    <property type="evidence" value="ECO:0007669"/>
    <property type="project" value="UniProtKB-KW"/>
</dbReference>
<dbReference type="InterPro" id="IPR023871">
    <property type="entry name" value="MftE"/>
</dbReference>
<dbReference type="PANTHER" id="PTHR35005">
    <property type="entry name" value="3-DEHYDRO-SCYLLO-INOSOSE HYDROLASE"/>
    <property type="match status" value="1"/>
</dbReference>
<dbReference type="Proteomes" id="UP000018291">
    <property type="component" value="Unassembled WGS sequence"/>
</dbReference>
<keyword evidence="3" id="KW-0378">Hydrolase</keyword>
<reference evidence="6 7" key="1">
    <citation type="journal article" date="2013" name="ISME J.">
        <title>Metabolic model for the filamentous 'Candidatus Microthrix parvicella' based on genomic and metagenomic analyses.</title>
        <authorList>
            <person name="Jon McIlroy S."/>
            <person name="Kristiansen R."/>
            <person name="Albertsen M."/>
            <person name="Michael Karst S."/>
            <person name="Rossetti S."/>
            <person name="Lund Nielsen J."/>
            <person name="Tandoi V."/>
            <person name="James Seviour R."/>
            <person name="Nielsen P.H."/>
        </authorList>
    </citation>
    <scope>NUCLEOTIDE SEQUENCE [LARGE SCALE GENOMIC DNA]</scope>
    <source>
        <strain evidence="6 7">RN1</strain>
    </source>
</reference>
<dbReference type="InterPro" id="IPR024087">
    <property type="entry name" value="Creatininase-like_sf"/>
</dbReference>